<dbReference type="EMBL" id="CP000141">
    <property type="protein sequence ID" value="ABB16057.1"/>
    <property type="molecule type" value="Genomic_DNA"/>
</dbReference>
<sequence>MEVKRMTDREIVFRLLRYEQANLRNYQNYLAYTKNKDLSAYIARTIPQIEGNIKSLNVLSRKLCGG</sequence>
<gene>
    <name evidence="1" type="ordered locus">CHY_0256</name>
</gene>
<dbReference type="AlphaFoldDB" id="Q3AFF6"/>
<evidence type="ECO:0000313" key="2">
    <source>
        <dbReference type="Proteomes" id="UP000002706"/>
    </source>
</evidence>
<organism evidence="1 2">
    <name type="scientific">Carboxydothermus hydrogenoformans (strain ATCC BAA-161 / DSM 6008 / Z-2901)</name>
    <dbReference type="NCBI Taxonomy" id="246194"/>
    <lineage>
        <taxon>Bacteria</taxon>
        <taxon>Bacillati</taxon>
        <taxon>Bacillota</taxon>
        <taxon>Clostridia</taxon>
        <taxon>Thermoanaerobacterales</taxon>
        <taxon>Thermoanaerobacteraceae</taxon>
        <taxon>Carboxydothermus</taxon>
    </lineage>
</organism>
<dbReference type="KEGG" id="chy:CHY_0256"/>
<evidence type="ECO:0000313" key="1">
    <source>
        <dbReference type="EMBL" id="ABB16057.1"/>
    </source>
</evidence>
<proteinExistence type="predicted"/>
<dbReference type="InParanoid" id="Q3AFF6"/>
<keyword evidence="2" id="KW-1185">Reference proteome</keyword>
<evidence type="ECO:0008006" key="3">
    <source>
        <dbReference type="Google" id="ProtNLM"/>
    </source>
</evidence>
<accession>Q3AFF6</accession>
<name>Q3AFF6_CARHZ</name>
<dbReference type="HOGENOM" id="CLU_2823166_0_0_9"/>
<dbReference type="STRING" id="246194.CHY_0256"/>
<protein>
    <recommendedName>
        <fullName evidence="3">DUF2383 domain-containing protein</fullName>
    </recommendedName>
</protein>
<dbReference type="Proteomes" id="UP000002706">
    <property type="component" value="Chromosome"/>
</dbReference>
<reference evidence="1 2" key="1">
    <citation type="journal article" date="2005" name="PLoS Genet.">
        <title>Life in hot carbon monoxide: the complete genome sequence of Carboxydothermus hydrogenoformans Z-2901.</title>
        <authorList>
            <person name="Wu M."/>
            <person name="Ren Q."/>
            <person name="Durkin A.S."/>
            <person name="Daugherty S.C."/>
            <person name="Brinkac L.M."/>
            <person name="Dodson R.J."/>
            <person name="Madupu R."/>
            <person name="Sullivan S.A."/>
            <person name="Kolonay J.F."/>
            <person name="Haft D.H."/>
            <person name="Nelson W.C."/>
            <person name="Tallon L.J."/>
            <person name="Jones K.M."/>
            <person name="Ulrich L.E."/>
            <person name="Gonzalez J.M."/>
            <person name="Zhulin I.B."/>
            <person name="Robb F.T."/>
            <person name="Eisen J.A."/>
        </authorList>
    </citation>
    <scope>NUCLEOTIDE SEQUENCE [LARGE SCALE GENOMIC DNA]</scope>
    <source>
        <strain evidence="2">ATCC BAA-161 / DSM 6008 / Z-2901</strain>
    </source>
</reference>